<gene>
    <name evidence="6" type="ordered locus">Ddes_1015</name>
</gene>
<dbReference type="HOGENOM" id="CLU_041674_1_0_7"/>
<dbReference type="GO" id="GO:0008761">
    <property type="term" value="F:UDP-N-acetylglucosamine 2-epimerase activity"/>
    <property type="evidence" value="ECO:0007669"/>
    <property type="project" value="UniProtKB-EC"/>
</dbReference>
<evidence type="ECO:0000259" key="5">
    <source>
        <dbReference type="Pfam" id="PF02350"/>
    </source>
</evidence>
<dbReference type="AlphaFoldDB" id="B8IZJ5"/>
<dbReference type="InterPro" id="IPR029767">
    <property type="entry name" value="WecB-like"/>
</dbReference>
<dbReference type="STRING" id="525146.Ddes_1015"/>
<dbReference type="PANTHER" id="PTHR43174:SF2">
    <property type="entry name" value="UDP-N-ACETYLGLUCOSAMINE 2-EPIMERASE"/>
    <property type="match status" value="1"/>
</dbReference>
<dbReference type="NCBIfam" id="TIGR00236">
    <property type="entry name" value="wecB"/>
    <property type="match status" value="1"/>
</dbReference>
<dbReference type="eggNOG" id="COG0381">
    <property type="taxonomic scope" value="Bacteria"/>
</dbReference>
<dbReference type="Gene3D" id="3.40.50.2000">
    <property type="entry name" value="Glycogen Phosphorylase B"/>
    <property type="match status" value="2"/>
</dbReference>
<sequence>MKKVLVIAGTRPEAVKLAPLVHELRRRPDDFTVHLCSSGQHQTMLEQTLADFDLKPDSSLQVMTGNQSLAGLSARLFSEVDGLLDRLAPDVVLVQGDTTTVQVSALSAFYRHIPVGHVEAGLRTWNLNSPFPEELNRRVVALAVRWHYAPTELARQNLLAERIRPESVIVTGNTVIDALHMTLAASRRHPPALPPRVEAVLAQKNPVILVTGHRRESFGEGFRRICAALKNIALALPHMWIVFPVHLNPHVHGPVTEMLGGVPNILLEAPLPYTAFVRLMDACTLILTDSGGIQEEGPSLSKPVLIMRDTTERPEGVEAGVNRLVGTDSQRIFDEVLGLVGNPSHIAAMQNAVNPYGDGKAAKRIADHLKMQ</sequence>
<dbReference type="SUPFAM" id="SSF53756">
    <property type="entry name" value="UDP-Glycosyltransferase/glycogen phosphorylase"/>
    <property type="match status" value="1"/>
</dbReference>
<proteinExistence type="inferred from homology"/>
<dbReference type="Pfam" id="PF02350">
    <property type="entry name" value="Epimerase_2"/>
    <property type="match status" value="1"/>
</dbReference>
<accession>B8IZJ5</accession>
<name>B8IZJ5_DESDA</name>
<evidence type="ECO:0000313" key="6">
    <source>
        <dbReference type="EMBL" id="ACL48922.1"/>
    </source>
</evidence>
<evidence type="ECO:0000256" key="2">
    <source>
        <dbReference type="ARBA" id="ARBA00038209"/>
    </source>
</evidence>
<dbReference type="InterPro" id="IPR003331">
    <property type="entry name" value="UDP_GlcNAc_Epimerase_2_dom"/>
</dbReference>
<feature type="domain" description="UDP-N-acetylglucosamine 2-epimerase" evidence="5">
    <location>
        <begin position="23"/>
        <end position="370"/>
    </location>
</feature>
<keyword evidence="1 4" id="KW-0413">Isomerase</keyword>
<protein>
    <recommendedName>
        <fullName evidence="3">UDP-N-acetylglucosamine 2-epimerase (non-hydrolyzing)</fullName>
        <ecNumber evidence="3">5.1.3.14</ecNumber>
    </recommendedName>
</protein>
<dbReference type="PANTHER" id="PTHR43174">
    <property type="entry name" value="UDP-N-ACETYLGLUCOSAMINE 2-EPIMERASE"/>
    <property type="match status" value="1"/>
</dbReference>
<dbReference type="EMBL" id="CP001358">
    <property type="protein sequence ID" value="ACL48922.1"/>
    <property type="molecule type" value="Genomic_DNA"/>
</dbReference>
<comment type="similarity">
    <text evidence="2 4">Belongs to the UDP-N-acetylglucosamine 2-epimerase family.</text>
</comment>
<dbReference type="CDD" id="cd03786">
    <property type="entry name" value="GTB_UDP-GlcNAc_2-Epimerase"/>
    <property type="match status" value="1"/>
</dbReference>
<evidence type="ECO:0000256" key="1">
    <source>
        <dbReference type="ARBA" id="ARBA00023235"/>
    </source>
</evidence>
<dbReference type="KEGG" id="dds:Ddes_1015"/>
<evidence type="ECO:0000256" key="4">
    <source>
        <dbReference type="RuleBase" id="RU003513"/>
    </source>
</evidence>
<dbReference type="EC" id="5.1.3.14" evidence="3"/>
<reference evidence="6" key="1">
    <citation type="submission" date="2009-01" db="EMBL/GenBank/DDBJ databases">
        <title>Complete sequence of Desulfovibrio desulfuricans subsp. desulfuricans str. ATCC 27774.</title>
        <authorList>
            <consortium name="US DOE Joint Genome Institute"/>
            <person name="Lucas S."/>
            <person name="Copeland A."/>
            <person name="Lapidus A."/>
            <person name="Glavina del Rio T."/>
            <person name="Tice H."/>
            <person name="Bruce D."/>
            <person name="Goodwin L."/>
            <person name="Pitluck S."/>
            <person name="Sims D."/>
            <person name="Lu M."/>
            <person name="Kiss H."/>
            <person name="Meineke L."/>
            <person name="Brettin T."/>
            <person name="Detter J.C."/>
            <person name="Han C."/>
            <person name="Larimer F."/>
            <person name="Land M."/>
            <person name="Hauser L."/>
            <person name="Kyrpides N."/>
            <person name="Ovchinnikova G."/>
            <person name="Hazen T.C."/>
        </authorList>
    </citation>
    <scope>NUCLEOTIDE SEQUENCE [LARGE SCALE GENOMIC DNA]</scope>
    <source>
        <strain evidence="6">ATCC 27774</strain>
    </source>
</reference>
<evidence type="ECO:0000256" key="3">
    <source>
        <dbReference type="ARBA" id="ARBA00038858"/>
    </source>
</evidence>
<organism evidence="6">
    <name type="scientific">Desulfovibrio desulfuricans (strain ATCC 27774 / DSM 6949 / MB)</name>
    <dbReference type="NCBI Taxonomy" id="525146"/>
    <lineage>
        <taxon>Bacteria</taxon>
        <taxon>Pseudomonadati</taxon>
        <taxon>Thermodesulfobacteriota</taxon>
        <taxon>Desulfovibrionia</taxon>
        <taxon>Desulfovibrionales</taxon>
        <taxon>Desulfovibrionaceae</taxon>
        <taxon>Desulfovibrio</taxon>
    </lineage>
</organism>